<dbReference type="EMBL" id="BK032811">
    <property type="protein sequence ID" value="DAF61452.1"/>
    <property type="molecule type" value="Genomic_DNA"/>
</dbReference>
<protein>
    <submittedName>
        <fullName evidence="2">Uncharacterized protein</fullName>
    </submittedName>
</protein>
<feature type="transmembrane region" description="Helical" evidence="1">
    <location>
        <begin position="20"/>
        <end position="38"/>
    </location>
</feature>
<evidence type="ECO:0000256" key="1">
    <source>
        <dbReference type="SAM" id="Phobius"/>
    </source>
</evidence>
<accession>A0A8S5TDS3</accession>
<organism evidence="2">
    <name type="scientific">Myoviridae sp. ct3pM2</name>
    <dbReference type="NCBI Taxonomy" id="2827658"/>
    <lineage>
        <taxon>Viruses</taxon>
        <taxon>Duplodnaviria</taxon>
        <taxon>Heunggongvirae</taxon>
        <taxon>Uroviricota</taxon>
        <taxon>Caudoviricetes</taxon>
    </lineage>
</organism>
<keyword evidence="1" id="KW-0472">Membrane</keyword>
<sequence>MHPSKLLFPPKISLNYGFKYIFIGNFSSSLTYLYLSYYTSS</sequence>
<proteinExistence type="predicted"/>
<reference evidence="2" key="1">
    <citation type="journal article" date="2021" name="Proc. Natl. Acad. Sci. U.S.A.">
        <title>A Catalog of Tens of Thousands of Viruses from Human Metagenomes Reveals Hidden Associations with Chronic Diseases.</title>
        <authorList>
            <person name="Tisza M.J."/>
            <person name="Buck C.B."/>
        </authorList>
    </citation>
    <scope>NUCLEOTIDE SEQUENCE</scope>
    <source>
        <strain evidence="2">Ct3pM2</strain>
    </source>
</reference>
<keyword evidence="1" id="KW-1133">Transmembrane helix</keyword>
<evidence type="ECO:0000313" key="2">
    <source>
        <dbReference type="EMBL" id="DAF61452.1"/>
    </source>
</evidence>
<keyword evidence="1" id="KW-0812">Transmembrane</keyword>
<name>A0A8S5TDS3_9CAUD</name>